<comment type="subcellular location">
    <subcellularLocation>
        <location evidence="1">Membrane</location>
        <topology evidence="1">Multi-pass membrane protein</topology>
    </subcellularLocation>
</comment>
<evidence type="ECO:0000256" key="3">
    <source>
        <dbReference type="ARBA" id="ARBA00022989"/>
    </source>
</evidence>
<dbReference type="Proteomes" id="UP001208570">
    <property type="component" value="Unassembled WGS sequence"/>
</dbReference>
<protein>
    <recommendedName>
        <fullName evidence="8">Tetraspanin</fullName>
    </recommendedName>
</protein>
<evidence type="ECO:0000313" key="6">
    <source>
        <dbReference type="EMBL" id="KAK2140731.1"/>
    </source>
</evidence>
<organism evidence="6 7">
    <name type="scientific">Paralvinella palmiformis</name>
    <dbReference type="NCBI Taxonomy" id="53620"/>
    <lineage>
        <taxon>Eukaryota</taxon>
        <taxon>Metazoa</taxon>
        <taxon>Spiralia</taxon>
        <taxon>Lophotrochozoa</taxon>
        <taxon>Annelida</taxon>
        <taxon>Polychaeta</taxon>
        <taxon>Sedentaria</taxon>
        <taxon>Canalipalpata</taxon>
        <taxon>Terebellida</taxon>
        <taxon>Terebelliformia</taxon>
        <taxon>Alvinellidae</taxon>
        <taxon>Paralvinella</taxon>
    </lineage>
</organism>
<comment type="caution">
    <text evidence="6">The sequence shown here is derived from an EMBL/GenBank/DDBJ whole genome shotgun (WGS) entry which is preliminary data.</text>
</comment>
<keyword evidence="3 5" id="KW-1133">Transmembrane helix</keyword>
<dbReference type="PANTHER" id="PTHR19282:SF551">
    <property type="entry name" value="RE08073P-RELATED"/>
    <property type="match status" value="1"/>
</dbReference>
<dbReference type="Gene3D" id="1.10.1450.10">
    <property type="entry name" value="Tetraspanin"/>
    <property type="match status" value="1"/>
</dbReference>
<dbReference type="InterPro" id="IPR018499">
    <property type="entry name" value="Tetraspanin/Peripherin"/>
</dbReference>
<evidence type="ECO:0000256" key="5">
    <source>
        <dbReference type="SAM" id="Phobius"/>
    </source>
</evidence>
<evidence type="ECO:0000256" key="4">
    <source>
        <dbReference type="ARBA" id="ARBA00023136"/>
    </source>
</evidence>
<feature type="transmembrane region" description="Helical" evidence="5">
    <location>
        <begin position="12"/>
        <end position="33"/>
    </location>
</feature>
<dbReference type="Pfam" id="PF00335">
    <property type="entry name" value="Tetraspanin"/>
    <property type="match status" value="2"/>
</dbReference>
<name>A0AAD9ITL6_9ANNE</name>
<accession>A0AAD9ITL6</accession>
<gene>
    <name evidence="6" type="ORF">LSH36_1264g00007</name>
</gene>
<dbReference type="SUPFAM" id="SSF48652">
    <property type="entry name" value="Tetraspanin"/>
    <property type="match status" value="1"/>
</dbReference>
<proteinExistence type="predicted"/>
<keyword evidence="7" id="KW-1185">Reference proteome</keyword>
<evidence type="ECO:0000313" key="7">
    <source>
        <dbReference type="Proteomes" id="UP001208570"/>
    </source>
</evidence>
<feature type="transmembrane region" description="Helical" evidence="5">
    <location>
        <begin position="98"/>
        <end position="116"/>
    </location>
</feature>
<dbReference type="AlphaFoldDB" id="A0AAD9ITL6"/>
<dbReference type="InterPro" id="IPR008952">
    <property type="entry name" value="Tetraspanin_EC2_sf"/>
</dbReference>
<reference evidence="6" key="1">
    <citation type="journal article" date="2023" name="Mol. Biol. Evol.">
        <title>Third-Generation Sequencing Reveals the Adaptive Role of the Epigenome in Three Deep-Sea Polychaetes.</title>
        <authorList>
            <person name="Perez M."/>
            <person name="Aroh O."/>
            <person name="Sun Y."/>
            <person name="Lan Y."/>
            <person name="Juniper S.K."/>
            <person name="Young C.R."/>
            <person name="Angers B."/>
            <person name="Qian P.Y."/>
        </authorList>
    </citation>
    <scope>NUCLEOTIDE SEQUENCE</scope>
    <source>
        <strain evidence="6">P08H-3</strain>
    </source>
</reference>
<dbReference type="GO" id="GO:0005886">
    <property type="term" value="C:plasma membrane"/>
    <property type="evidence" value="ECO:0007669"/>
    <property type="project" value="TreeGrafter"/>
</dbReference>
<evidence type="ECO:0000256" key="1">
    <source>
        <dbReference type="ARBA" id="ARBA00004141"/>
    </source>
</evidence>
<feature type="transmembrane region" description="Helical" evidence="5">
    <location>
        <begin position="136"/>
        <end position="160"/>
    </location>
</feature>
<keyword evidence="2 5" id="KW-0812">Transmembrane</keyword>
<feature type="transmembrane region" description="Helical" evidence="5">
    <location>
        <begin position="53"/>
        <end position="77"/>
    </location>
</feature>
<feature type="transmembrane region" description="Helical" evidence="5">
    <location>
        <begin position="276"/>
        <end position="296"/>
    </location>
</feature>
<evidence type="ECO:0008006" key="8">
    <source>
        <dbReference type="Google" id="ProtNLM"/>
    </source>
</evidence>
<dbReference type="EMBL" id="JAODUP010001264">
    <property type="protein sequence ID" value="KAK2140731.1"/>
    <property type="molecule type" value="Genomic_DNA"/>
</dbReference>
<sequence length="313" mass="35279">MSYECSKKLLYLFNFVFWIGGAALVGFGLWMKLDPTLVNYLVVVNIRGTDPMLSYAAYIFIAAGGLALIIGFLGCCGAMRESQPLIFAVGTSRFSDMLYIYIYIYIYIACGMEENIQWHNNHVMRISFHSFYSVILMQYIVFLVLIMAAEIVGGVLALLYRGQIEAHLIKSMELQLKYDYSPGTKEMQAWDFLQQQHKCCGGNNSTDYKFSKWWNETRTYINQTKQLEVVPNSCCEPGSSILACQRDANLTFTGSKQFFGGGCYKVLEGWIKKHSLIMMILGLAIGGAQVFSFIAACCVRSAMKKPRDATQLS</sequence>
<evidence type="ECO:0000256" key="2">
    <source>
        <dbReference type="ARBA" id="ARBA00022692"/>
    </source>
</evidence>
<dbReference type="PRINTS" id="PR00259">
    <property type="entry name" value="TMFOUR"/>
</dbReference>
<keyword evidence="4 5" id="KW-0472">Membrane</keyword>
<dbReference type="PANTHER" id="PTHR19282">
    <property type="entry name" value="TETRASPANIN"/>
    <property type="match status" value="1"/>
</dbReference>